<dbReference type="Proteomes" id="UP001145087">
    <property type="component" value="Unassembled WGS sequence"/>
</dbReference>
<protein>
    <recommendedName>
        <fullName evidence="4">Glycoside hydrolase</fullName>
    </recommendedName>
</protein>
<keyword evidence="1" id="KW-0732">Signal</keyword>
<evidence type="ECO:0000313" key="2">
    <source>
        <dbReference type="EMBL" id="MCY1723403.1"/>
    </source>
</evidence>
<feature type="chain" id="PRO_5040778230" description="Glycoside hydrolase" evidence="1">
    <location>
        <begin position="21"/>
        <end position="123"/>
    </location>
</feature>
<dbReference type="EMBL" id="JAPOHD010000068">
    <property type="protein sequence ID" value="MCY1723403.1"/>
    <property type="molecule type" value="Genomic_DNA"/>
</dbReference>
<keyword evidence="3" id="KW-1185">Reference proteome</keyword>
<comment type="caution">
    <text evidence="2">The sequence shown here is derived from an EMBL/GenBank/DDBJ whole genome shotgun (WGS) entry which is preliminary data.</text>
</comment>
<dbReference type="RefSeq" id="WP_343335726.1">
    <property type="nucleotide sequence ID" value="NZ_JAPOHD010000068.1"/>
</dbReference>
<organism evidence="2 3">
    <name type="scientific">Draconibacterium aestuarii</name>
    <dbReference type="NCBI Taxonomy" id="2998507"/>
    <lineage>
        <taxon>Bacteria</taxon>
        <taxon>Pseudomonadati</taxon>
        <taxon>Bacteroidota</taxon>
        <taxon>Bacteroidia</taxon>
        <taxon>Marinilabiliales</taxon>
        <taxon>Prolixibacteraceae</taxon>
        <taxon>Draconibacterium</taxon>
    </lineage>
</organism>
<sequence length="123" mass="13358">MKKLLIFAFLVAIVAGTVNATVATDNKTVIGEWKYEVPTAPYGYEAGTLVINEKEGKLAGHVKFADGYKIDLKNVSFTEGVFKCGLYVDYEYVSIKAKVTGKDLTGAVNSPEGEMKITAKKVK</sequence>
<evidence type="ECO:0000313" key="3">
    <source>
        <dbReference type="Proteomes" id="UP001145087"/>
    </source>
</evidence>
<reference evidence="2" key="1">
    <citation type="submission" date="2022-11" db="EMBL/GenBank/DDBJ databases">
        <title>Marilongibacter aestuarii gen. nov., sp. nov., isolated from tidal flat sediment.</title>
        <authorList>
            <person name="Jiayan W."/>
        </authorList>
    </citation>
    <scope>NUCLEOTIDE SEQUENCE</scope>
    <source>
        <strain evidence="2">Z1-6</strain>
    </source>
</reference>
<name>A0A9X3J8D7_9BACT</name>
<dbReference type="AlphaFoldDB" id="A0A9X3J8D7"/>
<proteinExistence type="predicted"/>
<gene>
    <name evidence="2" type="ORF">OU798_23835</name>
</gene>
<feature type="signal peptide" evidence="1">
    <location>
        <begin position="1"/>
        <end position="20"/>
    </location>
</feature>
<evidence type="ECO:0000256" key="1">
    <source>
        <dbReference type="SAM" id="SignalP"/>
    </source>
</evidence>
<evidence type="ECO:0008006" key="4">
    <source>
        <dbReference type="Google" id="ProtNLM"/>
    </source>
</evidence>
<accession>A0A9X3J8D7</accession>